<dbReference type="InterPro" id="IPR009003">
    <property type="entry name" value="Peptidase_S1_PA"/>
</dbReference>
<gene>
    <name evidence="5" type="ORF">GCM10010439_32370</name>
</gene>
<evidence type="ECO:0000313" key="6">
    <source>
        <dbReference type="Proteomes" id="UP001501842"/>
    </source>
</evidence>
<reference evidence="6" key="1">
    <citation type="journal article" date="2019" name="Int. J. Syst. Evol. Microbiol.">
        <title>The Global Catalogue of Microorganisms (GCM) 10K type strain sequencing project: providing services to taxonomists for standard genome sequencing and annotation.</title>
        <authorList>
            <consortium name="The Broad Institute Genomics Platform"/>
            <consortium name="The Broad Institute Genome Sequencing Center for Infectious Disease"/>
            <person name="Wu L."/>
            <person name="Ma J."/>
        </authorList>
    </citation>
    <scope>NUCLEOTIDE SEQUENCE [LARGE SCALE GENOMIC DNA]</scope>
    <source>
        <strain evidence="6">JCM 8201</strain>
    </source>
</reference>
<keyword evidence="5" id="KW-0378">Hydrolase</keyword>
<dbReference type="CDD" id="cd00190">
    <property type="entry name" value="Tryp_SPc"/>
    <property type="match status" value="1"/>
</dbReference>
<protein>
    <submittedName>
        <fullName evidence="5">Serine protease</fullName>
    </submittedName>
</protein>
<dbReference type="InterPro" id="IPR001254">
    <property type="entry name" value="Trypsin_dom"/>
</dbReference>
<dbReference type="EMBL" id="BAAATZ010000012">
    <property type="protein sequence ID" value="GAA2727151.1"/>
    <property type="molecule type" value="Genomic_DNA"/>
</dbReference>
<dbReference type="RefSeq" id="WP_344451216.1">
    <property type="nucleotide sequence ID" value="NZ_BAAATZ010000012.1"/>
</dbReference>
<keyword evidence="5" id="KW-0645">Protease</keyword>
<dbReference type="InterPro" id="IPR043504">
    <property type="entry name" value="Peptidase_S1_PA_chymotrypsin"/>
</dbReference>
<dbReference type="Proteomes" id="UP001501842">
    <property type="component" value="Unassembled WGS sequence"/>
</dbReference>
<evidence type="ECO:0000313" key="5">
    <source>
        <dbReference type="EMBL" id="GAA2727151.1"/>
    </source>
</evidence>
<feature type="domain" description="Peptidase S1" evidence="4">
    <location>
        <begin position="25"/>
        <end position="268"/>
    </location>
</feature>
<comment type="caution">
    <text evidence="5">The sequence shown here is derived from an EMBL/GenBank/DDBJ whole genome shotgun (WGS) entry which is preliminary data.</text>
</comment>
<evidence type="ECO:0000259" key="4">
    <source>
        <dbReference type="PROSITE" id="PS50240"/>
    </source>
</evidence>
<organism evidence="5 6">
    <name type="scientific">Actinocorallia aurantiaca</name>
    <dbReference type="NCBI Taxonomy" id="46204"/>
    <lineage>
        <taxon>Bacteria</taxon>
        <taxon>Bacillati</taxon>
        <taxon>Actinomycetota</taxon>
        <taxon>Actinomycetes</taxon>
        <taxon>Streptosporangiales</taxon>
        <taxon>Thermomonosporaceae</taxon>
        <taxon>Actinocorallia</taxon>
    </lineage>
</organism>
<dbReference type="InterPro" id="IPR001314">
    <property type="entry name" value="Peptidase_S1A"/>
</dbReference>
<dbReference type="Pfam" id="PF00089">
    <property type="entry name" value="Trypsin"/>
    <property type="match status" value="1"/>
</dbReference>
<dbReference type="GO" id="GO:0006508">
    <property type="term" value="P:proteolysis"/>
    <property type="evidence" value="ECO:0007669"/>
    <property type="project" value="UniProtKB-KW"/>
</dbReference>
<dbReference type="Gene3D" id="2.40.10.10">
    <property type="entry name" value="Trypsin-like serine proteases"/>
    <property type="match status" value="1"/>
</dbReference>
<dbReference type="PROSITE" id="PS50240">
    <property type="entry name" value="TRYPSIN_DOM"/>
    <property type="match status" value="1"/>
</dbReference>
<dbReference type="GO" id="GO:0008233">
    <property type="term" value="F:peptidase activity"/>
    <property type="evidence" value="ECO:0007669"/>
    <property type="project" value="UniProtKB-KW"/>
</dbReference>
<keyword evidence="6" id="KW-1185">Reference proteome</keyword>
<comment type="similarity">
    <text evidence="1">Belongs to the peptidase S1 family.</text>
</comment>
<proteinExistence type="inferred from homology"/>
<dbReference type="SUPFAM" id="SSF50494">
    <property type="entry name" value="Trypsin-like serine proteases"/>
    <property type="match status" value="1"/>
</dbReference>
<evidence type="ECO:0000256" key="1">
    <source>
        <dbReference type="ARBA" id="ARBA00007664"/>
    </source>
</evidence>
<evidence type="ECO:0000256" key="3">
    <source>
        <dbReference type="SAM" id="SignalP"/>
    </source>
</evidence>
<evidence type="ECO:0000256" key="2">
    <source>
        <dbReference type="ARBA" id="ARBA00023157"/>
    </source>
</evidence>
<feature type="chain" id="PRO_5045312921" evidence="3">
    <location>
        <begin position="25"/>
        <end position="268"/>
    </location>
</feature>
<accession>A0ABP6GNU6</accession>
<keyword evidence="2" id="KW-1015">Disulfide bond</keyword>
<dbReference type="InterPro" id="IPR050430">
    <property type="entry name" value="Peptidase_S1"/>
</dbReference>
<keyword evidence="3" id="KW-0732">Signal</keyword>
<dbReference type="SMART" id="SM00020">
    <property type="entry name" value="Tryp_SPc"/>
    <property type="match status" value="1"/>
</dbReference>
<dbReference type="PANTHER" id="PTHR24276:SF98">
    <property type="entry name" value="FI18310P1-RELATED"/>
    <property type="match status" value="1"/>
</dbReference>
<dbReference type="PRINTS" id="PR00722">
    <property type="entry name" value="CHYMOTRYPSIN"/>
</dbReference>
<name>A0ABP6GNU6_9ACTN</name>
<feature type="signal peptide" evidence="3">
    <location>
        <begin position="1"/>
        <end position="24"/>
    </location>
</feature>
<sequence>MRIITPLIALLALPVVLSGAPASAVVGGTAVKATAYPWMGALHSSAAFLRPGGQHCGGVLVRADKVLTTARCARQFKYAPDQLKVTFGRTNLKKKNGTTYQVKKIWVHPGHRLGDLDGLEVPRNDLAVLTLARKAKKIKPVKVGEVTGSTGFVLGWGSVNEADTANAVLRKASVPLVGEAECRAAYGGVLNSGMVCAGSTRAAACRFDDGGPLVVRVKRKVRFGGQTEIRLENRVVGLASWADGCAEPGRPGVYTELSAFRGVLEKRL</sequence>
<dbReference type="PANTHER" id="PTHR24276">
    <property type="entry name" value="POLYSERASE-RELATED"/>
    <property type="match status" value="1"/>
</dbReference>